<evidence type="ECO:0000313" key="1">
    <source>
        <dbReference type="EMBL" id="AQW21468.1"/>
    </source>
</evidence>
<accession>A0A1S6QIN2</accession>
<keyword evidence="2" id="KW-1185">Reference proteome</keyword>
<dbReference type="OrthoDB" id="2394136at2"/>
<gene>
    <name evidence="1" type="ORF">PL11_005730</name>
</gene>
<reference evidence="1 2" key="1">
    <citation type="journal article" date="2015" name="Genome Announc.">
        <title>Genome Sequence of Lactobacillus curieae CCTCC M 2011381T, a Novel Producer of Gamma-aminobutyric Acid.</title>
        <authorList>
            <person name="Wang Y."/>
            <person name="Wang Y."/>
            <person name="Lang C."/>
            <person name="Wei D."/>
            <person name="Xu P."/>
            <person name="Xie J."/>
        </authorList>
    </citation>
    <scope>NUCLEOTIDE SEQUENCE [LARGE SCALE GENOMIC DNA]</scope>
    <source>
        <strain evidence="1 2">CCTCC M 2011381</strain>
    </source>
</reference>
<dbReference type="KEGG" id="lcu:PL11_005730"/>
<dbReference type="eggNOG" id="ENOG503162B">
    <property type="taxonomic scope" value="Bacteria"/>
</dbReference>
<dbReference type="Proteomes" id="UP000030361">
    <property type="component" value="Chromosome"/>
</dbReference>
<organism evidence="1 2">
    <name type="scientific">Lentilactobacillus curieae</name>
    <dbReference type="NCBI Taxonomy" id="1138822"/>
    <lineage>
        <taxon>Bacteria</taxon>
        <taxon>Bacillati</taxon>
        <taxon>Bacillota</taxon>
        <taxon>Bacilli</taxon>
        <taxon>Lactobacillales</taxon>
        <taxon>Lactobacillaceae</taxon>
        <taxon>Lentilactobacillus</taxon>
    </lineage>
</organism>
<dbReference type="EMBL" id="CP018906">
    <property type="protein sequence ID" value="AQW21468.1"/>
    <property type="molecule type" value="Genomic_DNA"/>
</dbReference>
<dbReference type="AlphaFoldDB" id="A0A1S6QIN2"/>
<name>A0A1S6QIN2_9LACO</name>
<evidence type="ECO:0000313" key="2">
    <source>
        <dbReference type="Proteomes" id="UP000030361"/>
    </source>
</evidence>
<dbReference type="RefSeq" id="WP_035167926.1">
    <property type="nucleotide sequence ID" value="NZ_CP018906.1"/>
</dbReference>
<proteinExistence type="predicted"/>
<protein>
    <submittedName>
        <fullName evidence="1">Uncharacterized protein</fullName>
    </submittedName>
</protein>
<sequence>MNSERLEDQVYLLREAVRELSDKLVNTEWSTRLLSLLCLETGITSVQRDSIVSGFIRLSESDENLEVSALPKYRKVVEDVLAGSQTLVDNKLVIDLLVATAEYSYHRLYELTDYLECGPDYDSLFDQTKK</sequence>